<reference evidence="3" key="1">
    <citation type="submission" date="2017-02" db="EMBL/GenBank/DDBJ databases">
        <authorList>
            <person name="Varghese N."/>
            <person name="Submissions S."/>
        </authorList>
    </citation>
    <scope>NUCLEOTIDE SEQUENCE [LARGE SCALE GENOMIC DNA]</scope>
    <source>
        <strain evidence="3">DSM 22224</strain>
    </source>
</reference>
<accession>A0A1T4QQV6</accession>
<evidence type="ECO:0000256" key="1">
    <source>
        <dbReference type="SAM" id="Phobius"/>
    </source>
</evidence>
<evidence type="ECO:0000313" key="3">
    <source>
        <dbReference type="Proteomes" id="UP000190367"/>
    </source>
</evidence>
<feature type="transmembrane region" description="Helical" evidence="1">
    <location>
        <begin position="102"/>
        <end position="120"/>
    </location>
</feature>
<sequence length="126" mass="14013">MKQLFYYLTLLTGLLLVFIGARFLLLPMPAETAFGIHTATGGDYSFHYIKGIRDLFTGVIIVILLLAREFRAAGFLLLAGSIIPMVDFSIVMSHADYETARLYPHAIAVVLCLILGFHYIRTTAKS</sequence>
<feature type="transmembrane region" description="Helical" evidence="1">
    <location>
        <begin position="5"/>
        <end position="25"/>
    </location>
</feature>
<keyword evidence="1" id="KW-0812">Transmembrane</keyword>
<gene>
    <name evidence="2" type="ORF">SAMN04488128_102529</name>
</gene>
<dbReference type="InterPro" id="IPR025363">
    <property type="entry name" value="DUF4267"/>
</dbReference>
<evidence type="ECO:0008006" key="4">
    <source>
        <dbReference type="Google" id="ProtNLM"/>
    </source>
</evidence>
<evidence type="ECO:0000313" key="2">
    <source>
        <dbReference type="EMBL" id="SKA06046.1"/>
    </source>
</evidence>
<dbReference type="EMBL" id="FUWZ01000002">
    <property type="protein sequence ID" value="SKA06046.1"/>
    <property type="molecule type" value="Genomic_DNA"/>
</dbReference>
<feature type="transmembrane region" description="Helical" evidence="1">
    <location>
        <begin position="73"/>
        <end position="90"/>
    </location>
</feature>
<dbReference type="Pfam" id="PF14087">
    <property type="entry name" value="DUF4267"/>
    <property type="match status" value="1"/>
</dbReference>
<dbReference type="RefSeq" id="WP_078669071.1">
    <property type="nucleotide sequence ID" value="NZ_FUWZ01000002.1"/>
</dbReference>
<dbReference type="OrthoDB" id="2968810at2"/>
<keyword evidence="1" id="KW-1133">Transmembrane helix</keyword>
<dbReference type="STRING" id="634771.SAMN04488128_102529"/>
<keyword evidence="1" id="KW-0472">Membrane</keyword>
<keyword evidence="3" id="KW-1185">Reference proteome</keyword>
<proteinExistence type="predicted"/>
<name>A0A1T4QQV6_9BACT</name>
<dbReference type="Proteomes" id="UP000190367">
    <property type="component" value="Unassembled WGS sequence"/>
</dbReference>
<feature type="transmembrane region" description="Helical" evidence="1">
    <location>
        <begin position="45"/>
        <end position="66"/>
    </location>
</feature>
<organism evidence="2 3">
    <name type="scientific">Chitinophaga eiseniae</name>
    <dbReference type="NCBI Taxonomy" id="634771"/>
    <lineage>
        <taxon>Bacteria</taxon>
        <taxon>Pseudomonadati</taxon>
        <taxon>Bacteroidota</taxon>
        <taxon>Chitinophagia</taxon>
        <taxon>Chitinophagales</taxon>
        <taxon>Chitinophagaceae</taxon>
        <taxon>Chitinophaga</taxon>
    </lineage>
</organism>
<dbReference type="AlphaFoldDB" id="A0A1T4QQV6"/>
<protein>
    <recommendedName>
        <fullName evidence="4">DUF4267 domain-containing protein</fullName>
    </recommendedName>
</protein>